<proteinExistence type="predicted"/>
<feature type="compositionally biased region" description="Low complexity" evidence="1">
    <location>
        <begin position="124"/>
        <end position="136"/>
    </location>
</feature>
<dbReference type="InterPro" id="IPR045794">
    <property type="entry name" value="Trypco1"/>
</dbReference>
<dbReference type="Proteomes" id="UP000567795">
    <property type="component" value="Unassembled WGS sequence"/>
</dbReference>
<dbReference type="Pfam" id="PF19493">
    <property type="entry name" value="Trypco1"/>
    <property type="match status" value="1"/>
</dbReference>
<keyword evidence="4" id="KW-1185">Reference proteome</keyword>
<sequence>MAEGTQLIRVPLDGAGPGAGAAGEGAGEVVMEVDAVSTGLTRVSRPGEIAATAARSLGESFTTVRAAAVAVFDRLATLPERPDTIELEVGVKISAEAGAVITRTAGEGNFVLRLTWQKPPADGPATQPPAAEAPTTDGPAAGDATG</sequence>
<comment type="caution">
    <text evidence="3">The sequence shown here is derived from an EMBL/GenBank/DDBJ whole genome shotgun (WGS) entry which is preliminary data.</text>
</comment>
<protein>
    <recommendedName>
        <fullName evidence="2">Trypsin-co-occurring domain-containing protein</fullName>
    </recommendedName>
</protein>
<evidence type="ECO:0000259" key="2">
    <source>
        <dbReference type="Pfam" id="PF19493"/>
    </source>
</evidence>
<dbReference type="RefSeq" id="WP_179814534.1">
    <property type="nucleotide sequence ID" value="NZ_JACBZD010000001.1"/>
</dbReference>
<evidence type="ECO:0000313" key="4">
    <source>
        <dbReference type="Proteomes" id="UP000567795"/>
    </source>
</evidence>
<evidence type="ECO:0000313" key="3">
    <source>
        <dbReference type="EMBL" id="NYI05876.1"/>
    </source>
</evidence>
<dbReference type="NCBIfam" id="NF041216">
    <property type="entry name" value="CU044_2847_fam"/>
    <property type="match status" value="1"/>
</dbReference>
<feature type="region of interest" description="Disordered" evidence="1">
    <location>
        <begin position="117"/>
        <end position="146"/>
    </location>
</feature>
<reference evidence="3 4" key="1">
    <citation type="submission" date="2020-07" db="EMBL/GenBank/DDBJ databases">
        <title>Sequencing the genomes of 1000 actinobacteria strains.</title>
        <authorList>
            <person name="Klenk H.-P."/>
        </authorList>
    </citation>
    <scope>NUCLEOTIDE SEQUENCE [LARGE SCALE GENOMIC DNA]</scope>
    <source>
        <strain evidence="3 4">DSM 42178</strain>
    </source>
</reference>
<organism evidence="3 4">
    <name type="scientific">Allostreptomyces psammosilenae</name>
    <dbReference type="NCBI Taxonomy" id="1892865"/>
    <lineage>
        <taxon>Bacteria</taxon>
        <taxon>Bacillati</taxon>
        <taxon>Actinomycetota</taxon>
        <taxon>Actinomycetes</taxon>
        <taxon>Kitasatosporales</taxon>
        <taxon>Streptomycetaceae</taxon>
        <taxon>Allostreptomyces</taxon>
    </lineage>
</organism>
<evidence type="ECO:0000256" key="1">
    <source>
        <dbReference type="SAM" id="MobiDB-lite"/>
    </source>
</evidence>
<name>A0A852ZU04_9ACTN</name>
<dbReference type="EMBL" id="JACBZD010000001">
    <property type="protein sequence ID" value="NYI05876.1"/>
    <property type="molecule type" value="Genomic_DNA"/>
</dbReference>
<accession>A0A852ZU04</accession>
<dbReference type="AlphaFoldDB" id="A0A852ZU04"/>
<gene>
    <name evidence="3" type="ORF">FHU37_002819</name>
</gene>
<feature type="domain" description="Trypsin-co-occurring" evidence="2">
    <location>
        <begin position="27"/>
        <end position="118"/>
    </location>
</feature>